<dbReference type="AlphaFoldDB" id="A0A9D1G8F7"/>
<gene>
    <name evidence="1" type="ORF">IAD04_04420</name>
</gene>
<organism evidence="1 2">
    <name type="scientific">Candidatus Caccosoma faecigallinarum</name>
    <dbReference type="NCBI Taxonomy" id="2840720"/>
    <lineage>
        <taxon>Bacteria</taxon>
        <taxon>Bacillati</taxon>
        <taxon>Bacillota</taxon>
        <taxon>Bacillota incertae sedis</taxon>
        <taxon>Candidatus Caccosoma</taxon>
    </lineage>
</organism>
<comment type="caution">
    <text evidence="1">The sequence shown here is derived from an EMBL/GenBank/DDBJ whole genome shotgun (WGS) entry which is preliminary data.</text>
</comment>
<name>A0A9D1G8F7_9FIRM</name>
<evidence type="ECO:0000313" key="1">
    <source>
        <dbReference type="EMBL" id="HIT17599.1"/>
    </source>
</evidence>
<feature type="non-terminal residue" evidence="1">
    <location>
        <position position="1"/>
    </location>
</feature>
<sequence>INTKHCKNPIVFKDEFRKSFEEKLLDTIFCPIHGDCTLTNTMVDKNNNIYFIDARGYFGSQIVLGDIRYDWAKLYYSMQGNFDRFNVKDFRLKISDNEVSFEIKSNGWEHLTQKVLKNMKNCNVEDIKFIHAIIWLSLASHCWEDYDSMCLAFYNGVHLVSEFV</sequence>
<evidence type="ECO:0000313" key="2">
    <source>
        <dbReference type="Proteomes" id="UP000886893"/>
    </source>
</evidence>
<dbReference type="SUPFAM" id="SSF56112">
    <property type="entry name" value="Protein kinase-like (PK-like)"/>
    <property type="match status" value="1"/>
</dbReference>
<dbReference type="EMBL" id="DVKI01000135">
    <property type="protein sequence ID" value="HIT17599.1"/>
    <property type="molecule type" value="Genomic_DNA"/>
</dbReference>
<proteinExistence type="predicted"/>
<dbReference type="InterPro" id="IPR011009">
    <property type="entry name" value="Kinase-like_dom_sf"/>
</dbReference>
<protein>
    <submittedName>
        <fullName evidence="1">Nucleoside-diphosphate-sugar pyrophosphorylase</fullName>
    </submittedName>
</protein>
<accession>A0A9D1G8F7</accession>
<reference evidence="1" key="1">
    <citation type="submission" date="2020-10" db="EMBL/GenBank/DDBJ databases">
        <authorList>
            <person name="Gilroy R."/>
        </authorList>
    </citation>
    <scope>NUCLEOTIDE SEQUENCE</scope>
    <source>
        <strain evidence="1">14508</strain>
    </source>
</reference>
<dbReference type="Proteomes" id="UP000886893">
    <property type="component" value="Unassembled WGS sequence"/>
</dbReference>
<reference evidence="1" key="2">
    <citation type="journal article" date="2021" name="PeerJ">
        <title>Extensive microbial diversity within the chicken gut microbiome revealed by metagenomics and culture.</title>
        <authorList>
            <person name="Gilroy R."/>
            <person name="Ravi A."/>
            <person name="Getino M."/>
            <person name="Pursley I."/>
            <person name="Horton D.L."/>
            <person name="Alikhan N.F."/>
            <person name="Baker D."/>
            <person name="Gharbi K."/>
            <person name="Hall N."/>
            <person name="Watson M."/>
            <person name="Adriaenssens E.M."/>
            <person name="Foster-Nyarko E."/>
            <person name="Jarju S."/>
            <person name="Secka A."/>
            <person name="Antonio M."/>
            <person name="Oren A."/>
            <person name="Chaudhuri R.R."/>
            <person name="La Ragione R."/>
            <person name="Hildebrand F."/>
            <person name="Pallen M.J."/>
        </authorList>
    </citation>
    <scope>NUCLEOTIDE SEQUENCE</scope>
    <source>
        <strain evidence="1">14508</strain>
    </source>
</reference>